<reference evidence="6" key="1">
    <citation type="journal article" date="2020" name="Phytopathology">
        <title>Genome sequence and comparative analysis of Colletotrichum gloeosporioides isolated from Liriodendron leaves.</title>
        <authorList>
            <person name="Fu F.F."/>
            <person name="Hao Z."/>
            <person name="Wang P."/>
            <person name="Lu Y."/>
            <person name="Xue L.J."/>
            <person name="Wei G."/>
            <person name="Tian Y."/>
            <person name="Baishi H."/>
            <person name="Xu H."/>
            <person name="Shi J."/>
            <person name="Cheng T."/>
            <person name="Wang G."/>
            <person name="Yi Y."/>
            <person name="Chen J."/>
        </authorList>
    </citation>
    <scope>NUCLEOTIDE SEQUENCE</scope>
    <source>
        <strain evidence="6">Lc1</strain>
    </source>
</reference>
<comment type="caution">
    <text evidence="6">The sequence shown here is derived from an EMBL/GenBank/DDBJ whole genome shotgun (WGS) entry which is preliminary data.</text>
</comment>
<evidence type="ECO:0000259" key="5">
    <source>
        <dbReference type="PROSITE" id="PS51782"/>
    </source>
</evidence>
<keyword evidence="2" id="KW-0732">Signal</keyword>
<dbReference type="Proteomes" id="UP000613401">
    <property type="component" value="Unassembled WGS sequence"/>
</dbReference>
<sequence>MITNCVNFYLVQSGDGCWAICGARGIALDDFYKWNPSVKTNCSGLQANLYVCCGVA</sequence>
<dbReference type="AlphaFoldDB" id="A0A8H4FIN6"/>
<dbReference type="CDD" id="cd00118">
    <property type="entry name" value="LysM"/>
    <property type="match status" value="1"/>
</dbReference>
<dbReference type="InterPro" id="IPR018392">
    <property type="entry name" value="LysM"/>
</dbReference>
<reference evidence="6" key="2">
    <citation type="submission" date="2020-03" db="EMBL/GenBank/DDBJ databases">
        <authorList>
            <person name="Fu F.-F."/>
            <person name="Chen J."/>
        </authorList>
    </citation>
    <scope>NUCLEOTIDE SEQUENCE</scope>
    <source>
        <strain evidence="6">Lc1</strain>
    </source>
</reference>
<evidence type="ECO:0000256" key="2">
    <source>
        <dbReference type="ARBA" id="ARBA00022729"/>
    </source>
</evidence>
<evidence type="ECO:0000256" key="3">
    <source>
        <dbReference type="ARBA" id="ARBA00023026"/>
    </source>
</evidence>
<accession>A0A8H4FIN6</accession>
<evidence type="ECO:0000313" key="6">
    <source>
        <dbReference type="EMBL" id="KAF3803256.1"/>
    </source>
</evidence>
<dbReference type="PANTHER" id="PTHR34997">
    <property type="entry name" value="AM15"/>
    <property type="match status" value="1"/>
</dbReference>
<dbReference type="EMBL" id="WVTB01000055">
    <property type="protein sequence ID" value="KAF3803256.1"/>
    <property type="molecule type" value="Genomic_DNA"/>
</dbReference>
<keyword evidence="3" id="KW-0843">Virulence</keyword>
<dbReference type="InterPro" id="IPR036779">
    <property type="entry name" value="LysM_dom_sf"/>
</dbReference>
<dbReference type="GeneID" id="69020479"/>
<name>A0A8H4FIN6_COLGL</name>
<dbReference type="RefSeq" id="XP_045262415.1">
    <property type="nucleotide sequence ID" value="XM_045413219.1"/>
</dbReference>
<evidence type="ECO:0000256" key="4">
    <source>
        <dbReference type="ARBA" id="ARBA00044955"/>
    </source>
</evidence>
<feature type="domain" description="LysM" evidence="5">
    <location>
        <begin position="7"/>
        <end position="53"/>
    </location>
</feature>
<organism evidence="6 7">
    <name type="scientific">Colletotrichum gloeosporioides</name>
    <name type="common">Anthracnose fungus</name>
    <name type="synonym">Glomerella cingulata</name>
    <dbReference type="NCBI Taxonomy" id="474922"/>
    <lineage>
        <taxon>Eukaryota</taxon>
        <taxon>Fungi</taxon>
        <taxon>Dikarya</taxon>
        <taxon>Ascomycota</taxon>
        <taxon>Pezizomycotina</taxon>
        <taxon>Sordariomycetes</taxon>
        <taxon>Hypocreomycetidae</taxon>
        <taxon>Glomerellales</taxon>
        <taxon>Glomerellaceae</taxon>
        <taxon>Colletotrichum</taxon>
        <taxon>Colletotrichum gloeosporioides species complex</taxon>
    </lineage>
</organism>
<dbReference type="GO" id="GO:0008061">
    <property type="term" value="F:chitin binding"/>
    <property type="evidence" value="ECO:0007669"/>
    <property type="project" value="UniProtKB-KW"/>
</dbReference>
<evidence type="ECO:0000256" key="1">
    <source>
        <dbReference type="ARBA" id="ARBA00022669"/>
    </source>
</evidence>
<dbReference type="InterPro" id="IPR052210">
    <property type="entry name" value="LysM1-like"/>
</dbReference>
<dbReference type="Pfam" id="PF01476">
    <property type="entry name" value="LysM"/>
    <property type="match status" value="1"/>
</dbReference>
<keyword evidence="1" id="KW-0147">Chitin-binding</keyword>
<dbReference type="Gene3D" id="3.10.350.10">
    <property type="entry name" value="LysM domain"/>
    <property type="match status" value="1"/>
</dbReference>
<evidence type="ECO:0000313" key="7">
    <source>
        <dbReference type="Proteomes" id="UP000613401"/>
    </source>
</evidence>
<comment type="similarity">
    <text evidence="4">Belongs to the secreted LysM effector family.</text>
</comment>
<keyword evidence="7" id="KW-1185">Reference proteome</keyword>
<dbReference type="PANTHER" id="PTHR34997:SF2">
    <property type="entry name" value="LYSM DOMAIN-CONTAINING PROTEIN-RELATED"/>
    <property type="match status" value="1"/>
</dbReference>
<dbReference type="SUPFAM" id="SSF54106">
    <property type="entry name" value="LysM domain"/>
    <property type="match status" value="1"/>
</dbReference>
<gene>
    <name evidence="6" type="ORF">GCG54_00013363</name>
</gene>
<protein>
    <recommendedName>
        <fullName evidence="5">LysM domain-containing protein</fullName>
    </recommendedName>
</protein>
<proteinExistence type="inferred from homology"/>
<dbReference type="PROSITE" id="PS51782">
    <property type="entry name" value="LYSM"/>
    <property type="match status" value="1"/>
</dbReference>